<dbReference type="GO" id="GO:0005737">
    <property type="term" value="C:cytoplasm"/>
    <property type="evidence" value="ECO:0007669"/>
    <property type="project" value="TreeGrafter"/>
</dbReference>
<organism evidence="10 11">
    <name type="scientific">Arthroderma otae (strain ATCC MYA-4605 / CBS 113480)</name>
    <name type="common">Microsporum canis</name>
    <dbReference type="NCBI Taxonomy" id="554155"/>
    <lineage>
        <taxon>Eukaryota</taxon>
        <taxon>Fungi</taxon>
        <taxon>Dikarya</taxon>
        <taxon>Ascomycota</taxon>
        <taxon>Pezizomycotina</taxon>
        <taxon>Eurotiomycetes</taxon>
        <taxon>Eurotiomycetidae</taxon>
        <taxon>Onygenales</taxon>
        <taxon>Arthrodermataceae</taxon>
        <taxon>Microsporum</taxon>
    </lineage>
</organism>
<protein>
    <recommendedName>
        <fullName evidence="1">non-specific serine/threonine protein kinase</fullName>
        <ecNumber evidence="1">2.7.11.1</ecNumber>
    </recommendedName>
</protein>
<dbReference type="STRING" id="554155.C5FMS9"/>
<dbReference type="PANTHER" id="PTHR47634">
    <property type="entry name" value="PROTEIN KINASE DOMAIN-CONTAINING PROTEIN-RELATED"/>
    <property type="match status" value="1"/>
</dbReference>
<evidence type="ECO:0000256" key="2">
    <source>
        <dbReference type="ARBA" id="ARBA00022527"/>
    </source>
</evidence>
<evidence type="ECO:0000259" key="9">
    <source>
        <dbReference type="PROSITE" id="PS50011"/>
    </source>
</evidence>
<name>C5FMS9_ARTOC</name>
<dbReference type="GO" id="GO:0000245">
    <property type="term" value="P:spliceosomal complex assembly"/>
    <property type="evidence" value="ECO:0007669"/>
    <property type="project" value="TreeGrafter"/>
</dbReference>
<evidence type="ECO:0000256" key="8">
    <source>
        <dbReference type="ARBA" id="ARBA00048679"/>
    </source>
</evidence>
<evidence type="ECO:0000313" key="10">
    <source>
        <dbReference type="EMBL" id="EEQ31900.1"/>
    </source>
</evidence>
<dbReference type="InterPro" id="IPR051334">
    <property type="entry name" value="SRPK"/>
</dbReference>
<dbReference type="GO" id="GO:0050684">
    <property type="term" value="P:regulation of mRNA processing"/>
    <property type="evidence" value="ECO:0007669"/>
    <property type="project" value="TreeGrafter"/>
</dbReference>
<dbReference type="HOGENOM" id="CLU_000288_81_1_1"/>
<dbReference type="PANTHER" id="PTHR47634:SF9">
    <property type="entry name" value="PROTEIN KINASE DOMAIN-CONTAINING PROTEIN-RELATED"/>
    <property type="match status" value="1"/>
</dbReference>
<dbReference type="eggNOG" id="KOG0667">
    <property type="taxonomic scope" value="Eukaryota"/>
</dbReference>
<dbReference type="OrthoDB" id="4172546at2759"/>
<dbReference type="EC" id="2.7.11.1" evidence="1"/>
<dbReference type="RefSeq" id="XP_002846982.1">
    <property type="nucleotide sequence ID" value="XM_002846936.1"/>
</dbReference>
<dbReference type="InterPro" id="IPR000719">
    <property type="entry name" value="Prot_kinase_dom"/>
</dbReference>
<dbReference type="GO" id="GO:0005634">
    <property type="term" value="C:nucleus"/>
    <property type="evidence" value="ECO:0007669"/>
    <property type="project" value="TreeGrafter"/>
</dbReference>
<keyword evidence="2" id="KW-0723">Serine/threonine-protein kinase</keyword>
<proteinExistence type="predicted"/>
<keyword evidence="6" id="KW-0067">ATP-binding</keyword>
<evidence type="ECO:0000256" key="3">
    <source>
        <dbReference type="ARBA" id="ARBA00022679"/>
    </source>
</evidence>
<evidence type="ECO:0000313" key="11">
    <source>
        <dbReference type="Proteomes" id="UP000002035"/>
    </source>
</evidence>
<comment type="catalytic activity">
    <reaction evidence="8">
        <text>L-seryl-[protein] + ATP = O-phospho-L-seryl-[protein] + ADP + H(+)</text>
        <dbReference type="Rhea" id="RHEA:17989"/>
        <dbReference type="Rhea" id="RHEA-COMP:9863"/>
        <dbReference type="Rhea" id="RHEA-COMP:11604"/>
        <dbReference type="ChEBI" id="CHEBI:15378"/>
        <dbReference type="ChEBI" id="CHEBI:29999"/>
        <dbReference type="ChEBI" id="CHEBI:30616"/>
        <dbReference type="ChEBI" id="CHEBI:83421"/>
        <dbReference type="ChEBI" id="CHEBI:456216"/>
        <dbReference type="EC" id="2.7.11.1"/>
    </reaction>
</comment>
<reference evidence="11" key="1">
    <citation type="journal article" date="2012" name="MBio">
        <title>Comparative genome analysis of Trichophyton rubrum and related dermatophytes reveals candidate genes involved in infection.</title>
        <authorList>
            <person name="Martinez D.A."/>
            <person name="Oliver B.G."/>
            <person name="Graeser Y."/>
            <person name="Goldberg J.M."/>
            <person name="Li W."/>
            <person name="Martinez-Rossi N.M."/>
            <person name="Monod M."/>
            <person name="Shelest E."/>
            <person name="Barton R.C."/>
            <person name="Birch E."/>
            <person name="Brakhage A.A."/>
            <person name="Chen Z."/>
            <person name="Gurr S.J."/>
            <person name="Heiman D."/>
            <person name="Heitman J."/>
            <person name="Kosti I."/>
            <person name="Rossi A."/>
            <person name="Saif S."/>
            <person name="Samalova M."/>
            <person name="Saunders C.W."/>
            <person name="Shea T."/>
            <person name="Summerbell R.C."/>
            <person name="Xu J."/>
            <person name="Young S."/>
            <person name="Zeng Q."/>
            <person name="Birren B.W."/>
            <person name="Cuomo C.A."/>
            <person name="White T.C."/>
        </authorList>
    </citation>
    <scope>NUCLEOTIDE SEQUENCE [LARGE SCALE GENOMIC DNA]</scope>
    <source>
        <strain evidence="11">ATCC MYA-4605 / CBS 113480</strain>
    </source>
</reference>
<dbReference type="Gene3D" id="3.30.200.20">
    <property type="entry name" value="Phosphorylase Kinase, domain 1"/>
    <property type="match status" value="1"/>
</dbReference>
<sequence length="379" mass="43551">MKPIAPSSPFLSSIRRYLVQQPRWAHTEATQEAIEEQTLPSYYRKTYYPVRIGQIFNDRYRIIAKLGYGAYSTVWLANDERAKEYKTLKVTVQVDDSTASTSPVLNEIKMLRHMKTFVDKEHPGLFFTRLADDILEIDGPAGGRHYCVVSKPQGNSVHISPQNVLMYLFDDTSSLEQVEEMESQEPSVPIIANDYGSASHITYKSRSTMLEISGHPILTDFGQMRHVEGCINQDWWMPDIYRAPEVLLQLPWSYAVDIWSIGVMTLELLEGKNLFDPVDRVHRQYVLPLAIAQYIGYLGFPPLNIIEKSPLFSTYFDAKGEAPIPKTSLEDFVTTIPPGKEKDMFLRFIRKILTWDQEARETANEIILDEWLMMPNESL</sequence>
<dbReference type="InterPro" id="IPR011009">
    <property type="entry name" value="Kinase-like_dom_sf"/>
</dbReference>
<dbReference type="Proteomes" id="UP000002035">
    <property type="component" value="Unassembled WGS sequence"/>
</dbReference>
<dbReference type="Gene3D" id="1.10.510.10">
    <property type="entry name" value="Transferase(Phosphotransferase) domain 1"/>
    <property type="match status" value="2"/>
</dbReference>
<dbReference type="PROSITE" id="PS50011">
    <property type="entry name" value="PROTEIN_KINASE_DOM"/>
    <property type="match status" value="1"/>
</dbReference>
<dbReference type="OMA" id="CHYCIAS"/>
<evidence type="ECO:0000256" key="7">
    <source>
        <dbReference type="ARBA" id="ARBA00047899"/>
    </source>
</evidence>
<keyword evidence="11" id="KW-1185">Reference proteome</keyword>
<dbReference type="SUPFAM" id="SSF56112">
    <property type="entry name" value="Protein kinase-like (PK-like)"/>
    <property type="match status" value="1"/>
</dbReference>
<accession>C5FMS9</accession>
<dbReference type="Pfam" id="PF00069">
    <property type="entry name" value="Pkinase"/>
    <property type="match status" value="1"/>
</dbReference>
<dbReference type="GO" id="GO:0005524">
    <property type="term" value="F:ATP binding"/>
    <property type="evidence" value="ECO:0007669"/>
    <property type="project" value="UniProtKB-KW"/>
</dbReference>
<gene>
    <name evidence="10" type="ORF">MCYG_04719</name>
</gene>
<comment type="catalytic activity">
    <reaction evidence="7">
        <text>L-threonyl-[protein] + ATP = O-phospho-L-threonyl-[protein] + ADP + H(+)</text>
        <dbReference type="Rhea" id="RHEA:46608"/>
        <dbReference type="Rhea" id="RHEA-COMP:11060"/>
        <dbReference type="Rhea" id="RHEA-COMP:11605"/>
        <dbReference type="ChEBI" id="CHEBI:15378"/>
        <dbReference type="ChEBI" id="CHEBI:30013"/>
        <dbReference type="ChEBI" id="CHEBI:30616"/>
        <dbReference type="ChEBI" id="CHEBI:61977"/>
        <dbReference type="ChEBI" id="CHEBI:456216"/>
        <dbReference type="EC" id="2.7.11.1"/>
    </reaction>
</comment>
<dbReference type="SMART" id="SM00220">
    <property type="entry name" value="S_TKc"/>
    <property type="match status" value="1"/>
</dbReference>
<dbReference type="VEuPathDB" id="FungiDB:MCYG_04719"/>
<keyword evidence="3" id="KW-0808">Transferase</keyword>
<feature type="domain" description="Protein kinase" evidence="9">
    <location>
        <begin position="60"/>
        <end position="372"/>
    </location>
</feature>
<dbReference type="GO" id="GO:0004674">
    <property type="term" value="F:protein serine/threonine kinase activity"/>
    <property type="evidence" value="ECO:0007669"/>
    <property type="project" value="UniProtKB-KW"/>
</dbReference>
<keyword evidence="5 10" id="KW-0418">Kinase</keyword>
<keyword evidence="4" id="KW-0547">Nucleotide-binding</keyword>
<dbReference type="GeneID" id="9230098"/>
<evidence type="ECO:0000256" key="4">
    <source>
        <dbReference type="ARBA" id="ARBA00022741"/>
    </source>
</evidence>
<dbReference type="AlphaFoldDB" id="C5FMS9"/>
<evidence type="ECO:0000256" key="5">
    <source>
        <dbReference type="ARBA" id="ARBA00022777"/>
    </source>
</evidence>
<dbReference type="EMBL" id="DS995704">
    <property type="protein sequence ID" value="EEQ31900.1"/>
    <property type="molecule type" value="Genomic_DNA"/>
</dbReference>
<evidence type="ECO:0000256" key="1">
    <source>
        <dbReference type="ARBA" id="ARBA00012513"/>
    </source>
</evidence>
<evidence type="ECO:0000256" key="6">
    <source>
        <dbReference type="ARBA" id="ARBA00022840"/>
    </source>
</evidence>